<dbReference type="EMBL" id="JBHLUB010000003">
    <property type="protein sequence ID" value="MFC0581332.1"/>
    <property type="molecule type" value="Genomic_DNA"/>
</dbReference>
<evidence type="ECO:0000313" key="2">
    <source>
        <dbReference type="EMBL" id="MFC0581332.1"/>
    </source>
</evidence>
<gene>
    <name evidence="2" type="ORF">ACFFFR_02860</name>
</gene>
<organism evidence="2 3">
    <name type="scientific">Micrococcoides hystricis</name>
    <dbReference type="NCBI Taxonomy" id="1572761"/>
    <lineage>
        <taxon>Bacteria</taxon>
        <taxon>Bacillati</taxon>
        <taxon>Actinomycetota</taxon>
        <taxon>Actinomycetes</taxon>
        <taxon>Micrococcales</taxon>
        <taxon>Micrococcaceae</taxon>
        <taxon>Micrococcoides</taxon>
    </lineage>
</organism>
<name>A0ABV6PAD4_9MICC</name>
<dbReference type="PANTHER" id="PTHR47505:SF1">
    <property type="entry name" value="DNA UTILIZATION PROTEIN YHGH"/>
    <property type="match status" value="1"/>
</dbReference>
<dbReference type="RefSeq" id="WP_377458019.1">
    <property type="nucleotide sequence ID" value="NZ_JBHLUB010000003.1"/>
</dbReference>
<dbReference type="InterPro" id="IPR029057">
    <property type="entry name" value="PRTase-like"/>
</dbReference>
<dbReference type="CDD" id="cd06223">
    <property type="entry name" value="PRTases_typeI"/>
    <property type="match status" value="1"/>
</dbReference>
<dbReference type="InterPro" id="IPR051910">
    <property type="entry name" value="ComF/GntX_DNA_util-trans"/>
</dbReference>
<keyword evidence="3" id="KW-1185">Reference proteome</keyword>
<sequence length="229" mass="24590">MLAEPSEVSDHATALPVLPFAPTASDDLQEPPVLPVYAAGTYTDELAGIIWAIKERSRPRLCRYFGPGFGRAITAALQHETAPQHETAQQRCILVPIPTEASSLHKRGFWPLAQFLKHVDLSGPAYHLLEISQSPKTRRSGAQKLRNKSARASTLRGRFQINDVLADSLRARPVVLVDDVLTTGATLAEGYRVLTAAGFSVSAAAVVVATPAGGRTPVLPRNQLTGESP</sequence>
<protein>
    <submittedName>
        <fullName evidence="2">ComF family protein</fullName>
    </submittedName>
</protein>
<dbReference type="PANTHER" id="PTHR47505">
    <property type="entry name" value="DNA UTILIZATION PROTEIN YHGH"/>
    <property type="match status" value="1"/>
</dbReference>
<evidence type="ECO:0000313" key="3">
    <source>
        <dbReference type="Proteomes" id="UP001589862"/>
    </source>
</evidence>
<dbReference type="SUPFAM" id="SSF53271">
    <property type="entry name" value="PRTase-like"/>
    <property type="match status" value="1"/>
</dbReference>
<dbReference type="InterPro" id="IPR000836">
    <property type="entry name" value="PRTase_dom"/>
</dbReference>
<proteinExistence type="inferred from homology"/>
<comment type="caution">
    <text evidence="2">The sequence shown here is derived from an EMBL/GenBank/DDBJ whole genome shotgun (WGS) entry which is preliminary data.</text>
</comment>
<reference evidence="2 3" key="1">
    <citation type="submission" date="2024-09" db="EMBL/GenBank/DDBJ databases">
        <authorList>
            <person name="Sun Q."/>
            <person name="Mori K."/>
        </authorList>
    </citation>
    <scope>NUCLEOTIDE SEQUENCE [LARGE SCALE GENOMIC DNA]</scope>
    <source>
        <strain evidence="2 3">NCAIM B.02604</strain>
    </source>
</reference>
<accession>A0ABV6PAD4</accession>
<comment type="similarity">
    <text evidence="1">Belongs to the ComF/GntX family.</text>
</comment>
<dbReference type="Proteomes" id="UP001589862">
    <property type="component" value="Unassembled WGS sequence"/>
</dbReference>
<dbReference type="Gene3D" id="3.40.50.2020">
    <property type="match status" value="1"/>
</dbReference>
<evidence type="ECO:0000256" key="1">
    <source>
        <dbReference type="ARBA" id="ARBA00008007"/>
    </source>
</evidence>